<dbReference type="NCBIfam" id="NF004309">
    <property type="entry name" value="PRK05704.1"/>
    <property type="match status" value="1"/>
</dbReference>
<dbReference type="Pfam" id="PF00198">
    <property type="entry name" value="2-oxoacid_dh"/>
    <property type="match status" value="1"/>
</dbReference>
<dbReference type="PANTHER" id="PTHR43416:SF5">
    <property type="entry name" value="DIHYDROLIPOYLLYSINE-RESIDUE SUCCINYLTRANSFERASE COMPONENT OF 2-OXOGLUTARATE DEHYDROGENASE COMPLEX, MITOCHONDRIAL"/>
    <property type="match status" value="1"/>
</dbReference>
<name>A0A1N6M0G7_9VIBR</name>
<evidence type="ECO:0000256" key="10">
    <source>
        <dbReference type="ARBA" id="ARBA00052761"/>
    </source>
</evidence>
<accession>A0A1N6M0G7</accession>
<dbReference type="InterPro" id="IPR036625">
    <property type="entry name" value="E3-bd_dom_sf"/>
</dbReference>
<evidence type="ECO:0000259" key="14">
    <source>
        <dbReference type="PROSITE" id="PS51826"/>
    </source>
</evidence>
<keyword evidence="9 11" id="KW-0012">Acyltransferase</keyword>
<dbReference type="PROSITE" id="PS51826">
    <property type="entry name" value="PSBD"/>
    <property type="match status" value="1"/>
</dbReference>
<keyword evidence="8 11" id="KW-0450">Lipoyl</keyword>
<evidence type="ECO:0000256" key="1">
    <source>
        <dbReference type="ARBA" id="ARBA00004052"/>
    </source>
</evidence>
<organism evidence="15 16">
    <name type="scientific">Vibrio spartinae</name>
    <dbReference type="NCBI Taxonomy" id="1918945"/>
    <lineage>
        <taxon>Bacteria</taxon>
        <taxon>Pseudomonadati</taxon>
        <taxon>Pseudomonadota</taxon>
        <taxon>Gammaproteobacteria</taxon>
        <taxon>Vibrionales</taxon>
        <taxon>Vibrionaceae</taxon>
        <taxon>Vibrio</taxon>
    </lineage>
</organism>
<dbReference type="InterPro" id="IPR001078">
    <property type="entry name" value="2-oxoacid_DH_actylTfrase"/>
</dbReference>
<dbReference type="EMBL" id="FSSB01000007">
    <property type="protein sequence ID" value="SIO92939.1"/>
    <property type="molecule type" value="Genomic_DNA"/>
</dbReference>
<dbReference type="InterPro" id="IPR006255">
    <property type="entry name" value="SucB"/>
</dbReference>
<dbReference type="Gene3D" id="3.30.559.10">
    <property type="entry name" value="Chloramphenicol acetyltransferase-like domain"/>
    <property type="match status" value="1"/>
</dbReference>
<evidence type="ECO:0000256" key="9">
    <source>
        <dbReference type="ARBA" id="ARBA00023315"/>
    </source>
</evidence>
<dbReference type="PROSITE" id="PS50968">
    <property type="entry name" value="BIOTINYL_LIPOYL"/>
    <property type="match status" value="1"/>
</dbReference>
<evidence type="ECO:0000256" key="3">
    <source>
        <dbReference type="ARBA" id="ARBA00007317"/>
    </source>
</evidence>
<keyword evidence="6 11" id="KW-0816">Tricarboxylic acid cycle</keyword>
<dbReference type="GO" id="GO:0005829">
    <property type="term" value="C:cytosol"/>
    <property type="evidence" value="ECO:0007669"/>
    <property type="project" value="TreeGrafter"/>
</dbReference>
<dbReference type="InterPro" id="IPR011053">
    <property type="entry name" value="Single_hybrid_motif"/>
</dbReference>
<comment type="pathway">
    <text evidence="2 11">Amino-acid degradation; L-lysine degradation via saccharopine pathway; glutaryl-CoA from L-lysine: step 6/6.</text>
</comment>
<evidence type="ECO:0000313" key="15">
    <source>
        <dbReference type="EMBL" id="SIO92939.1"/>
    </source>
</evidence>
<dbReference type="OrthoDB" id="9805770at2"/>
<dbReference type="InterPro" id="IPR050537">
    <property type="entry name" value="2-oxoacid_dehydrogenase"/>
</dbReference>
<dbReference type="InterPro" id="IPR023213">
    <property type="entry name" value="CAT-like_dom_sf"/>
</dbReference>
<dbReference type="AlphaFoldDB" id="A0A1N6M0G7"/>
<dbReference type="GO" id="GO:0006099">
    <property type="term" value="P:tricarboxylic acid cycle"/>
    <property type="evidence" value="ECO:0007669"/>
    <property type="project" value="UniProtKB-UniRule"/>
</dbReference>
<evidence type="ECO:0000256" key="4">
    <source>
        <dbReference type="ARBA" id="ARBA00012945"/>
    </source>
</evidence>
<keyword evidence="7 11" id="KW-0808">Transferase</keyword>
<proteinExistence type="inferred from homology"/>
<evidence type="ECO:0000256" key="8">
    <source>
        <dbReference type="ARBA" id="ARBA00022823"/>
    </source>
</evidence>
<dbReference type="Pfam" id="PF02817">
    <property type="entry name" value="E3_binding"/>
    <property type="match status" value="1"/>
</dbReference>
<reference evidence="15 16" key="1">
    <citation type="submission" date="2016-12" db="EMBL/GenBank/DDBJ databases">
        <authorList>
            <person name="Song W.-J."/>
            <person name="Kurnit D.M."/>
        </authorList>
    </citation>
    <scope>NUCLEOTIDE SEQUENCE [LARGE SCALE GENOMIC DNA]</scope>
    <source>
        <strain evidence="15 16">CECT 9026</strain>
    </source>
</reference>
<feature type="domain" description="Peripheral subunit-binding (PSBD)" evidence="14">
    <location>
        <begin position="112"/>
        <end position="149"/>
    </location>
</feature>
<comment type="function">
    <text evidence="1 11">E2 component of the 2-oxoglutarate dehydrogenase (OGDH) complex which catalyzes the second step in the conversion of 2-oxoglutarate to succinyl-CoA and CO(2).</text>
</comment>
<dbReference type="CDD" id="cd06849">
    <property type="entry name" value="lipoyl_domain"/>
    <property type="match status" value="1"/>
</dbReference>
<dbReference type="InterPro" id="IPR003016">
    <property type="entry name" value="2-oxoA_DH_lipoyl-BS"/>
</dbReference>
<dbReference type="SUPFAM" id="SSF52777">
    <property type="entry name" value="CoA-dependent acyltransferases"/>
    <property type="match status" value="1"/>
</dbReference>
<evidence type="ECO:0000256" key="2">
    <source>
        <dbReference type="ARBA" id="ARBA00005145"/>
    </source>
</evidence>
<sequence length="402" mass="43916">MTVEILVPDLPESVADATVATWHKKAGEAVERDEILLEIETDKVVLEVPAPEAGVLEAIHQEEGATVTSKQLLGSLKPGAVAGEPTSEKTTSTQSSPDKRHKANLNDETNDALSPAVRRLMAEHDLEVSQVKGSGVGGRITREDVEAYLASASKASTAEQQEAVAVPAAARSEKRVPMTRLRKRVAERLLEAKNSTAMLTTFNEVNMKPIMDLRKQYKDLFEKRHDIRLGFMSFYIKAVTEALKRYPGVNASIDGSDIVYHNFFDISIAVSTPRGLVTPVLKDCDMLSVAEIEKGIKALAEKGRDGKLTVEELTGGNFTVTNGGVFGSLMSTPIINPPQAAILGMHKIQDRPMAIDGKVEILPMMYLALSYDHRLIDGRESVGFLVTIKEFLEDPTRLLLDV</sequence>
<dbReference type="PANTHER" id="PTHR43416">
    <property type="entry name" value="DIHYDROLIPOYLLYSINE-RESIDUE SUCCINYLTRANSFERASE COMPONENT OF 2-OXOGLUTARATE DEHYDROGENASE COMPLEX, MITOCHONDRIAL-RELATED"/>
    <property type="match status" value="1"/>
</dbReference>
<evidence type="ECO:0000313" key="16">
    <source>
        <dbReference type="Proteomes" id="UP000184774"/>
    </source>
</evidence>
<dbReference type="SUPFAM" id="SSF51230">
    <property type="entry name" value="Single hybrid motif"/>
    <property type="match status" value="1"/>
</dbReference>
<dbReference type="GO" id="GO:0033512">
    <property type="term" value="P:L-lysine catabolic process to acetyl-CoA via saccharopine"/>
    <property type="evidence" value="ECO:0007669"/>
    <property type="project" value="UniProtKB-UniRule"/>
</dbReference>
<dbReference type="InterPro" id="IPR000089">
    <property type="entry name" value="Biotin_lipoyl"/>
</dbReference>
<evidence type="ECO:0000256" key="5">
    <source>
        <dbReference type="ARBA" id="ARBA00019511"/>
    </source>
</evidence>
<dbReference type="Proteomes" id="UP000184774">
    <property type="component" value="Unassembled WGS sequence"/>
</dbReference>
<comment type="catalytic activity">
    <reaction evidence="10 11">
        <text>N(6)-[(R)-dihydrolipoyl]-L-lysyl-[protein] + succinyl-CoA = N(6)-[(R)-S(8)-succinyldihydrolipoyl]-L-lysyl-[protein] + CoA</text>
        <dbReference type="Rhea" id="RHEA:15213"/>
        <dbReference type="Rhea" id="RHEA-COMP:10475"/>
        <dbReference type="Rhea" id="RHEA-COMP:20092"/>
        <dbReference type="ChEBI" id="CHEBI:57287"/>
        <dbReference type="ChEBI" id="CHEBI:57292"/>
        <dbReference type="ChEBI" id="CHEBI:83100"/>
        <dbReference type="ChEBI" id="CHEBI:83120"/>
        <dbReference type="EC" id="2.3.1.61"/>
    </reaction>
</comment>
<dbReference type="RefSeq" id="WP_074371554.1">
    <property type="nucleotide sequence ID" value="NZ_AP024907.1"/>
</dbReference>
<dbReference type="NCBIfam" id="TIGR01347">
    <property type="entry name" value="sucB"/>
    <property type="match status" value="1"/>
</dbReference>
<dbReference type="Gene3D" id="2.40.50.100">
    <property type="match status" value="1"/>
</dbReference>
<evidence type="ECO:0000256" key="6">
    <source>
        <dbReference type="ARBA" id="ARBA00022532"/>
    </source>
</evidence>
<dbReference type="InterPro" id="IPR004167">
    <property type="entry name" value="PSBD"/>
</dbReference>
<feature type="domain" description="Lipoyl-binding" evidence="13">
    <location>
        <begin position="2"/>
        <end position="77"/>
    </location>
</feature>
<dbReference type="GO" id="GO:0045252">
    <property type="term" value="C:oxoglutarate dehydrogenase complex"/>
    <property type="evidence" value="ECO:0007669"/>
    <property type="project" value="UniProtKB-UniRule"/>
</dbReference>
<dbReference type="EC" id="2.3.1.61" evidence="4 11"/>
<evidence type="ECO:0000259" key="13">
    <source>
        <dbReference type="PROSITE" id="PS50968"/>
    </source>
</evidence>
<gene>
    <name evidence="15" type="primary">sucB</name>
    <name evidence="15" type="ORF">VSP9026_00572</name>
</gene>
<dbReference type="UniPathway" id="UPA00868">
    <property type="reaction ID" value="UER00840"/>
</dbReference>
<dbReference type="FunFam" id="3.30.559.10:FF:000005">
    <property type="entry name" value="Dihydrolipoyllysine-residue succinyltransferase component of 2-oxoglutarate dehydrogenase complex"/>
    <property type="match status" value="1"/>
</dbReference>
<comment type="similarity">
    <text evidence="3 11">Belongs to the 2-oxoacid dehydrogenase family.</text>
</comment>
<evidence type="ECO:0000256" key="7">
    <source>
        <dbReference type="ARBA" id="ARBA00022679"/>
    </source>
</evidence>
<dbReference type="Pfam" id="PF00364">
    <property type="entry name" value="Biotin_lipoyl"/>
    <property type="match status" value="1"/>
</dbReference>
<protein>
    <recommendedName>
        <fullName evidence="5 11">Dihydrolipoyllysine-residue succinyltransferase component of 2-oxoglutarate dehydrogenase complex</fullName>
        <ecNumber evidence="4 11">2.3.1.61</ecNumber>
    </recommendedName>
    <alternativeName>
        <fullName evidence="11">2-oxoglutarate dehydrogenase complex component E2</fullName>
    </alternativeName>
</protein>
<evidence type="ECO:0000256" key="11">
    <source>
        <dbReference type="RuleBase" id="RU361138"/>
    </source>
</evidence>
<dbReference type="Gene3D" id="4.10.320.10">
    <property type="entry name" value="E3-binding domain"/>
    <property type="match status" value="1"/>
</dbReference>
<dbReference type="SUPFAM" id="SSF47005">
    <property type="entry name" value="Peripheral subunit-binding domain of 2-oxo acid dehydrogenase complex"/>
    <property type="match status" value="1"/>
</dbReference>
<dbReference type="PROSITE" id="PS00189">
    <property type="entry name" value="LIPOYL"/>
    <property type="match status" value="1"/>
</dbReference>
<evidence type="ECO:0000256" key="12">
    <source>
        <dbReference type="SAM" id="MobiDB-lite"/>
    </source>
</evidence>
<comment type="cofactor">
    <cofactor evidence="11">
        <name>(R)-lipoate</name>
        <dbReference type="ChEBI" id="CHEBI:83088"/>
    </cofactor>
    <text evidence="11">Binds 1 lipoyl cofactor covalently.</text>
</comment>
<dbReference type="GO" id="GO:0004149">
    <property type="term" value="F:dihydrolipoyllysine-residue succinyltransferase activity"/>
    <property type="evidence" value="ECO:0007669"/>
    <property type="project" value="UniProtKB-UniRule"/>
</dbReference>
<feature type="region of interest" description="Disordered" evidence="12">
    <location>
        <begin position="77"/>
        <end position="111"/>
    </location>
</feature>